<accession>A0A510JGN2</accession>
<keyword evidence="1" id="KW-0175">Coiled coil</keyword>
<dbReference type="InterPro" id="IPR018543">
    <property type="entry name" value="Adhesion_FadA"/>
</dbReference>
<gene>
    <name evidence="3" type="ORF">JCM16774_2045</name>
</gene>
<dbReference type="KEGG" id="lgo:JCM16774_2045"/>
<reference evidence="3 4" key="1">
    <citation type="submission" date="2019-07" db="EMBL/GenBank/DDBJ databases">
        <title>Complete Genome Sequence of Leptotrichia goodfellowii Strain JCM 16774.</title>
        <authorList>
            <person name="Watanabe S."/>
            <person name="Cui L."/>
        </authorList>
    </citation>
    <scope>NUCLEOTIDE SEQUENCE [LARGE SCALE GENOMIC DNA]</scope>
    <source>
        <strain evidence="3 4">JCM16774</strain>
    </source>
</reference>
<evidence type="ECO:0000256" key="2">
    <source>
        <dbReference type="SAM" id="SignalP"/>
    </source>
</evidence>
<dbReference type="Gene3D" id="1.10.287.1700">
    <property type="match status" value="1"/>
</dbReference>
<feature type="coiled-coil region" evidence="1">
    <location>
        <begin position="27"/>
        <end position="64"/>
    </location>
</feature>
<feature type="chain" id="PRO_5022069093" description="Adhesion protein FadA" evidence="2">
    <location>
        <begin position="21"/>
        <end position="131"/>
    </location>
</feature>
<protein>
    <recommendedName>
        <fullName evidence="5">Adhesion protein FadA</fullName>
    </recommendedName>
</protein>
<dbReference type="OrthoDB" id="80707at2"/>
<dbReference type="Proteomes" id="UP000321606">
    <property type="component" value="Chromosome"/>
</dbReference>
<name>A0A510JGN2_9FUSO</name>
<sequence>MKKKLAILAGVLVLSSMSFGAAAPAKKASLEDSLNNLEKQLQRLDQMEQQKFNEQAALAQAAQQRLDKYLAMQATIDQRIADIEANADKSIFGKEFKQKMSEFKSLRSELDKEIKKEQKVLEDFELLKSLR</sequence>
<proteinExistence type="predicted"/>
<feature type="signal peptide" evidence="2">
    <location>
        <begin position="1"/>
        <end position="20"/>
    </location>
</feature>
<dbReference type="RefSeq" id="WP_026738205.1">
    <property type="nucleotide sequence ID" value="NZ_AP019822.1"/>
</dbReference>
<keyword evidence="2" id="KW-0732">Signal</keyword>
<dbReference type="EMBL" id="AP019822">
    <property type="protein sequence ID" value="BBM37093.1"/>
    <property type="molecule type" value="Genomic_DNA"/>
</dbReference>
<evidence type="ECO:0000313" key="3">
    <source>
        <dbReference type="EMBL" id="BBM37093.1"/>
    </source>
</evidence>
<dbReference type="InterPro" id="IPR053716">
    <property type="entry name" value="Flag_assembly_chemotaxis_eff"/>
</dbReference>
<evidence type="ECO:0000313" key="4">
    <source>
        <dbReference type="Proteomes" id="UP000321606"/>
    </source>
</evidence>
<evidence type="ECO:0008006" key="5">
    <source>
        <dbReference type="Google" id="ProtNLM"/>
    </source>
</evidence>
<dbReference type="Pfam" id="PF09403">
    <property type="entry name" value="FadA"/>
    <property type="match status" value="1"/>
</dbReference>
<dbReference type="AlphaFoldDB" id="A0A510JGN2"/>
<evidence type="ECO:0000256" key="1">
    <source>
        <dbReference type="SAM" id="Coils"/>
    </source>
</evidence>
<dbReference type="STRING" id="714315.GCA_000516535_02043"/>
<organism evidence="3 4">
    <name type="scientific">Pseudoleptotrichia goodfellowii</name>
    <dbReference type="NCBI Taxonomy" id="157692"/>
    <lineage>
        <taxon>Bacteria</taxon>
        <taxon>Fusobacteriati</taxon>
        <taxon>Fusobacteriota</taxon>
        <taxon>Fusobacteriia</taxon>
        <taxon>Fusobacteriales</taxon>
        <taxon>Leptotrichiaceae</taxon>
        <taxon>Pseudoleptotrichia</taxon>
    </lineage>
</organism>